<dbReference type="Pfam" id="PF06764">
    <property type="entry name" value="DUF1223"/>
    <property type="match status" value="1"/>
</dbReference>
<dbReference type="AlphaFoldDB" id="A0A1I5QUS9"/>
<keyword evidence="1" id="KW-0732">Signal</keyword>
<dbReference type="InterPro" id="IPR036249">
    <property type="entry name" value="Thioredoxin-like_sf"/>
</dbReference>
<evidence type="ECO:0000256" key="1">
    <source>
        <dbReference type="SAM" id="SignalP"/>
    </source>
</evidence>
<dbReference type="SUPFAM" id="SSF52833">
    <property type="entry name" value="Thioredoxin-like"/>
    <property type="match status" value="1"/>
</dbReference>
<protein>
    <recommendedName>
        <fullName evidence="4">Secreted protein</fullName>
    </recommendedName>
</protein>
<dbReference type="Proteomes" id="UP000199356">
    <property type="component" value="Unassembled WGS sequence"/>
</dbReference>
<evidence type="ECO:0000313" key="2">
    <source>
        <dbReference type="EMBL" id="SFP49983.1"/>
    </source>
</evidence>
<keyword evidence="3" id="KW-1185">Reference proteome</keyword>
<name>A0A1I5QUS9_9RHOB</name>
<dbReference type="EMBL" id="FOXA01000007">
    <property type="protein sequence ID" value="SFP49983.1"/>
    <property type="molecule type" value="Genomic_DNA"/>
</dbReference>
<organism evidence="2 3">
    <name type="scientific">Tranquillimonas alkanivorans</name>
    <dbReference type="NCBI Taxonomy" id="441119"/>
    <lineage>
        <taxon>Bacteria</taxon>
        <taxon>Pseudomonadati</taxon>
        <taxon>Pseudomonadota</taxon>
        <taxon>Alphaproteobacteria</taxon>
        <taxon>Rhodobacterales</taxon>
        <taxon>Roseobacteraceae</taxon>
        <taxon>Tranquillimonas</taxon>
    </lineage>
</organism>
<dbReference type="STRING" id="441119.SAMN04488047_107118"/>
<feature type="signal peptide" evidence="1">
    <location>
        <begin position="1"/>
        <end position="21"/>
    </location>
</feature>
<dbReference type="RefSeq" id="WP_093421424.1">
    <property type="nucleotide sequence ID" value="NZ_FOXA01000007.1"/>
</dbReference>
<accession>A0A1I5QUS9</accession>
<sequence>MRALPTAVLAVWLGVTGAVEAGDQPVVIELFTSQGCSSCPPADALLTQLADRDDVLPLALHVDYWDYIGWKDKFASPAYSARQKAYAHANGERSVYTPQMIVGGKDHVLGYRPMELAELIQAHRDVPDPVALDVAREGRELHIEARPEGESLGPLVVQLVTYAPEKTVDIERGENAGKRLTYSNVVTSWSVLGEWNGSKPLTLTTELPEDAPAAVLFQRKGHGPVVAAARVD</sequence>
<dbReference type="OrthoDB" id="9808254at2"/>
<reference evidence="2 3" key="1">
    <citation type="submission" date="2016-10" db="EMBL/GenBank/DDBJ databases">
        <authorList>
            <person name="de Groot N.N."/>
        </authorList>
    </citation>
    <scope>NUCLEOTIDE SEQUENCE [LARGE SCALE GENOMIC DNA]</scope>
    <source>
        <strain evidence="2 3">DSM 19547</strain>
    </source>
</reference>
<proteinExistence type="predicted"/>
<dbReference type="InterPro" id="IPR010634">
    <property type="entry name" value="DUF1223"/>
</dbReference>
<evidence type="ECO:0008006" key="4">
    <source>
        <dbReference type="Google" id="ProtNLM"/>
    </source>
</evidence>
<dbReference type="PANTHER" id="PTHR36057:SF1">
    <property type="entry name" value="LIPOPROTEIN LIPID ATTACHMENT SITE-LIKE PROTEIN, PUTATIVE (DUF1223)-RELATED"/>
    <property type="match status" value="1"/>
</dbReference>
<gene>
    <name evidence="2" type="ORF">SAMN04488047_107118</name>
</gene>
<evidence type="ECO:0000313" key="3">
    <source>
        <dbReference type="Proteomes" id="UP000199356"/>
    </source>
</evidence>
<feature type="chain" id="PRO_5011716814" description="Secreted protein" evidence="1">
    <location>
        <begin position="22"/>
        <end position="232"/>
    </location>
</feature>
<dbReference type="PANTHER" id="PTHR36057">
    <property type="match status" value="1"/>
</dbReference>